<gene>
    <name evidence="2" type="ORF">NN4_80870</name>
</gene>
<sequence>MVRMTEQDVLARIKALVDQEHELRAQAAKGELDPQAERRQLAELEVMLDQAWDLLRHRRARIDQGESPDGAEQSSAAQVEGYLQ</sequence>
<feature type="region of interest" description="Disordered" evidence="1">
    <location>
        <begin position="63"/>
        <end position="84"/>
    </location>
</feature>
<dbReference type="Proteomes" id="UP000321424">
    <property type="component" value="Unassembled WGS sequence"/>
</dbReference>
<dbReference type="InterPro" id="IPR020311">
    <property type="entry name" value="Uncharacterised_Rv0898c"/>
</dbReference>
<name>A0A511MTM2_9NOCA</name>
<evidence type="ECO:0008006" key="4">
    <source>
        <dbReference type="Google" id="ProtNLM"/>
    </source>
</evidence>
<dbReference type="Pfam" id="PF10944">
    <property type="entry name" value="DUF2630"/>
    <property type="match status" value="1"/>
</dbReference>
<accession>A0A511MTM2</accession>
<evidence type="ECO:0000313" key="3">
    <source>
        <dbReference type="Proteomes" id="UP000321424"/>
    </source>
</evidence>
<dbReference type="AlphaFoldDB" id="A0A511MTM2"/>
<comment type="caution">
    <text evidence="2">The sequence shown here is derived from an EMBL/GenBank/DDBJ whole genome shotgun (WGS) entry which is preliminary data.</text>
</comment>
<evidence type="ECO:0000256" key="1">
    <source>
        <dbReference type="SAM" id="MobiDB-lite"/>
    </source>
</evidence>
<evidence type="ECO:0000313" key="2">
    <source>
        <dbReference type="EMBL" id="GEM43568.1"/>
    </source>
</evidence>
<protein>
    <recommendedName>
        <fullName evidence="4">DUF2630 domain-containing protein</fullName>
    </recommendedName>
</protein>
<dbReference type="EMBL" id="BJXA01000103">
    <property type="protein sequence ID" value="GEM43568.1"/>
    <property type="molecule type" value="Genomic_DNA"/>
</dbReference>
<reference evidence="2 3" key="1">
    <citation type="submission" date="2019-07" db="EMBL/GenBank/DDBJ databases">
        <title>Whole genome shotgun sequence of Nocardia ninae NBRC 108245.</title>
        <authorList>
            <person name="Hosoyama A."/>
            <person name="Uohara A."/>
            <person name="Ohji S."/>
            <person name="Ichikawa N."/>
        </authorList>
    </citation>
    <scope>NUCLEOTIDE SEQUENCE [LARGE SCALE GENOMIC DNA]</scope>
    <source>
        <strain evidence="2 3">NBRC 108245</strain>
    </source>
</reference>
<proteinExistence type="predicted"/>
<keyword evidence="3" id="KW-1185">Reference proteome</keyword>
<organism evidence="2 3">
    <name type="scientific">Nocardia ninae NBRC 108245</name>
    <dbReference type="NCBI Taxonomy" id="1210091"/>
    <lineage>
        <taxon>Bacteria</taxon>
        <taxon>Bacillati</taxon>
        <taxon>Actinomycetota</taxon>
        <taxon>Actinomycetes</taxon>
        <taxon>Mycobacteriales</taxon>
        <taxon>Nocardiaceae</taxon>
        <taxon>Nocardia</taxon>
    </lineage>
</organism>